<dbReference type="EMBL" id="JANBPW010005494">
    <property type="protein sequence ID" value="KAJ1932501.1"/>
    <property type="molecule type" value="Genomic_DNA"/>
</dbReference>
<proteinExistence type="predicted"/>
<reference evidence="1" key="1">
    <citation type="submission" date="2022-07" db="EMBL/GenBank/DDBJ databases">
        <title>Phylogenomic reconstructions and comparative analyses of Kickxellomycotina fungi.</title>
        <authorList>
            <person name="Reynolds N.K."/>
            <person name="Stajich J.E."/>
            <person name="Barry K."/>
            <person name="Grigoriev I.V."/>
            <person name="Crous P."/>
            <person name="Smith M.E."/>
        </authorList>
    </citation>
    <scope>NUCLEOTIDE SEQUENCE</scope>
    <source>
        <strain evidence="1">NRRL 5244</strain>
    </source>
</reference>
<accession>A0ACC1J027</accession>
<comment type="caution">
    <text evidence="1">The sequence shown here is derived from an EMBL/GenBank/DDBJ whole genome shotgun (WGS) entry which is preliminary data.</text>
</comment>
<gene>
    <name evidence="1" type="ORF">FBU59_006351</name>
</gene>
<sequence>MPTHTPLEQVAERHPNWKYQVYFSKEETTAKLNAELPLFLTTVLRSHRDAMYTSIFSESVPIDKRTITDAR</sequence>
<evidence type="ECO:0000313" key="1">
    <source>
        <dbReference type="EMBL" id="KAJ1932501.1"/>
    </source>
</evidence>
<protein>
    <submittedName>
        <fullName evidence="1">Uncharacterized protein</fullName>
    </submittedName>
</protein>
<evidence type="ECO:0000313" key="2">
    <source>
        <dbReference type="Proteomes" id="UP001150603"/>
    </source>
</evidence>
<feature type="non-terminal residue" evidence="1">
    <location>
        <position position="71"/>
    </location>
</feature>
<name>A0ACC1J027_9FUNG</name>
<organism evidence="1 2">
    <name type="scientific">Linderina macrospora</name>
    <dbReference type="NCBI Taxonomy" id="4868"/>
    <lineage>
        <taxon>Eukaryota</taxon>
        <taxon>Fungi</taxon>
        <taxon>Fungi incertae sedis</taxon>
        <taxon>Zoopagomycota</taxon>
        <taxon>Kickxellomycotina</taxon>
        <taxon>Kickxellomycetes</taxon>
        <taxon>Kickxellales</taxon>
        <taxon>Kickxellaceae</taxon>
        <taxon>Linderina</taxon>
    </lineage>
</organism>
<dbReference type="Proteomes" id="UP001150603">
    <property type="component" value="Unassembled WGS sequence"/>
</dbReference>
<keyword evidence="2" id="KW-1185">Reference proteome</keyword>